<dbReference type="Pfam" id="PF00644">
    <property type="entry name" value="PARP"/>
    <property type="match status" value="1"/>
</dbReference>
<keyword evidence="2 6" id="KW-0328">Glycosyltransferase</keyword>
<organism evidence="8 9">
    <name type="scientific">Dreissena polymorpha</name>
    <name type="common">Zebra mussel</name>
    <name type="synonym">Mytilus polymorpha</name>
    <dbReference type="NCBI Taxonomy" id="45954"/>
    <lineage>
        <taxon>Eukaryota</taxon>
        <taxon>Metazoa</taxon>
        <taxon>Spiralia</taxon>
        <taxon>Lophotrochozoa</taxon>
        <taxon>Mollusca</taxon>
        <taxon>Bivalvia</taxon>
        <taxon>Autobranchia</taxon>
        <taxon>Heteroconchia</taxon>
        <taxon>Euheterodonta</taxon>
        <taxon>Imparidentia</taxon>
        <taxon>Neoheterodontei</taxon>
        <taxon>Myida</taxon>
        <taxon>Dreissenoidea</taxon>
        <taxon>Dreissenidae</taxon>
        <taxon>Dreissena</taxon>
    </lineage>
</organism>
<evidence type="ECO:0000259" key="7">
    <source>
        <dbReference type="PROSITE" id="PS51059"/>
    </source>
</evidence>
<dbReference type="GO" id="GO:0003714">
    <property type="term" value="F:transcription corepressor activity"/>
    <property type="evidence" value="ECO:0007669"/>
    <property type="project" value="TreeGrafter"/>
</dbReference>
<dbReference type="PANTHER" id="PTHR14453">
    <property type="entry name" value="PARP/ZINC FINGER CCCH TYPE DOMAIN CONTAINING PROTEIN"/>
    <property type="match status" value="1"/>
</dbReference>
<dbReference type="Gene3D" id="3.90.228.10">
    <property type="match status" value="1"/>
</dbReference>
<reference evidence="8" key="2">
    <citation type="submission" date="2020-11" db="EMBL/GenBank/DDBJ databases">
        <authorList>
            <person name="McCartney M.A."/>
            <person name="Auch B."/>
            <person name="Kono T."/>
            <person name="Mallez S."/>
            <person name="Becker A."/>
            <person name="Gohl D.M."/>
            <person name="Silverstein K.A.T."/>
            <person name="Koren S."/>
            <person name="Bechman K.B."/>
            <person name="Herman A."/>
            <person name="Abrahante J.E."/>
            <person name="Garbe J."/>
        </authorList>
    </citation>
    <scope>NUCLEOTIDE SEQUENCE</scope>
    <source>
        <strain evidence="8">Duluth1</strain>
        <tissue evidence="8">Whole animal</tissue>
    </source>
</reference>
<keyword evidence="3 6" id="KW-0808">Transferase</keyword>
<dbReference type="InterPro" id="IPR052056">
    <property type="entry name" value="Mono-ARTD/PARP"/>
</dbReference>
<feature type="domain" description="PARP catalytic" evidence="7">
    <location>
        <begin position="166"/>
        <end position="367"/>
    </location>
</feature>
<name>A0A9D4DX48_DREPO</name>
<keyword evidence="9" id="KW-1185">Reference proteome</keyword>
<accession>A0A9D4DX48</accession>
<dbReference type="InterPro" id="IPR012317">
    <property type="entry name" value="Poly(ADP-ribose)pol_cat_dom"/>
</dbReference>
<evidence type="ECO:0000256" key="2">
    <source>
        <dbReference type="ARBA" id="ARBA00022676"/>
    </source>
</evidence>
<gene>
    <name evidence="8" type="ORF">DPMN_190584</name>
</gene>
<dbReference type="EMBL" id="JAIWYP010000010">
    <property type="protein sequence ID" value="KAH3755885.1"/>
    <property type="molecule type" value="Genomic_DNA"/>
</dbReference>
<protein>
    <recommendedName>
        <fullName evidence="6">Poly [ADP-ribose] polymerase</fullName>
        <shortName evidence="6">PARP</shortName>
        <ecNumber evidence="6">2.4.2.-</ecNumber>
    </recommendedName>
</protein>
<reference evidence="8" key="1">
    <citation type="journal article" date="2019" name="bioRxiv">
        <title>The Genome of the Zebra Mussel, Dreissena polymorpha: A Resource for Invasive Species Research.</title>
        <authorList>
            <person name="McCartney M.A."/>
            <person name="Auch B."/>
            <person name="Kono T."/>
            <person name="Mallez S."/>
            <person name="Zhang Y."/>
            <person name="Obille A."/>
            <person name="Becker A."/>
            <person name="Abrahante J.E."/>
            <person name="Garbe J."/>
            <person name="Badalamenti J.P."/>
            <person name="Herman A."/>
            <person name="Mangelson H."/>
            <person name="Liachko I."/>
            <person name="Sullivan S."/>
            <person name="Sone E.D."/>
            <person name="Koren S."/>
            <person name="Silverstein K.A.T."/>
            <person name="Beckman K.B."/>
            <person name="Gohl D.M."/>
        </authorList>
    </citation>
    <scope>NUCLEOTIDE SEQUENCE</scope>
    <source>
        <strain evidence="8">Duluth1</strain>
        <tissue evidence="8">Whole animal</tissue>
    </source>
</reference>
<evidence type="ECO:0000256" key="3">
    <source>
        <dbReference type="ARBA" id="ARBA00022679"/>
    </source>
</evidence>
<keyword evidence="4 6" id="KW-0520">NAD</keyword>
<dbReference type="PANTHER" id="PTHR14453:SF67">
    <property type="entry name" value="POLY [ADP-RIBOSE] POLYMERASE"/>
    <property type="match status" value="1"/>
</dbReference>
<dbReference type="EC" id="2.4.2.-" evidence="6"/>
<comment type="subcellular location">
    <subcellularLocation>
        <location evidence="1">Nucleus</location>
    </subcellularLocation>
</comment>
<dbReference type="GO" id="GO:0005634">
    <property type="term" value="C:nucleus"/>
    <property type="evidence" value="ECO:0007669"/>
    <property type="project" value="UniProtKB-SubCell"/>
</dbReference>
<evidence type="ECO:0000313" key="9">
    <source>
        <dbReference type="Proteomes" id="UP000828390"/>
    </source>
</evidence>
<dbReference type="AlphaFoldDB" id="A0A9D4DX48"/>
<evidence type="ECO:0000256" key="1">
    <source>
        <dbReference type="ARBA" id="ARBA00004123"/>
    </source>
</evidence>
<evidence type="ECO:0000313" key="8">
    <source>
        <dbReference type="EMBL" id="KAH3755885.1"/>
    </source>
</evidence>
<dbReference type="GO" id="GO:0010629">
    <property type="term" value="P:negative regulation of gene expression"/>
    <property type="evidence" value="ECO:0007669"/>
    <property type="project" value="TreeGrafter"/>
</dbReference>
<dbReference type="SUPFAM" id="SSF56399">
    <property type="entry name" value="ADP-ribosylation"/>
    <property type="match status" value="1"/>
</dbReference>
<evidence type="ECO:0000256" key="5">
    <source>
        <dbReference type="ARBA" id="ARBA00023242"/>
    </source>
</evidence>
<evidence type="ECO:0000256" key="4">
    <source>
        <dbReference type="ARBA" id="ARBA00023027"/>
    </source>
</evidence>
<proteinExistence type="predicted"/>
<comment type="caution">
    <text evidence="8">The sequence shown here is derived from an EMBL/GenBank/DDBJ whole genome shotgun (WGS) entry which is preliminary data.</text>
</comment>
<dbReference type="Proteomes" id="UP000828390">
    <property type="component" value="Unassembled WGS sequence"/>
</dbReference>
<dbReference type="PROSITE" id="PS51059">
    <property type="entry name" value="PARP_CATALYTIC"/>
    <property type="match status" value="1"/>
</dbReference>
<dbReference type="GO" id="GO:0005737">
    <property type="term" value="C:cytoplasm"/>
    <property type="evidence" value="ECO:0007669"/>
    <property type="project" value="TreeGrafter"/>
</dbReference>
<dbReference type="OrthoDB" id="406099at2759"/>
<keyword evidence="5" id="KW-0539">Nucleus</keyword>
<evidence type="ECO:0000256" key="6">
    <source>
        <dbReference type="RuleBase" id="RU362114"/>
    </source>
</evidence>
<dbReference type="GO" id="GO:0003950">
    <property type="term" value="F:NAD+ poly-ADP-ribosyltransferase activity"/>
    <property type="evidence" value="ECO:0007669"/>
    <property type="project" value="UniProtKB-UniRule"/>
</dbReference>
<sequence>MKIQLLSIKVRRPEALAIVLDRKSSVIVIVGEVKEVDQLSRDIAKRISELQNDLKKSNKTATKTGRFQDVANAVSIVQDTLTNFVRTDVSVPKSKDMQSSTSELWSTPFGYPMLPMGYPFAYPNVPVAGIGLLPVSTAASPQSPSACPIFVQPYYPGHPGLHQVPLPPSWQMTIGDKTQIVTLNPLGQEYKTLAQRFCSETFVPMQNIVTIERIQNSTLYMQYYGKKKEMETANIGSRNPIERRLWLGTRSGDVTQNINQKGFDRNLKIGATLGAGVMFAVDARTALGYCQTDATGTKRMYYADVLTGDFCAGISAGISYITKPPSRHDPQNPKRCFDSTTDNVSAPGLFVIFHDAHAYPSFLITFR</sequence>